<comment type="catalytic activity">
    <reaction evidence="5">
        <text>2-phosphoglycolate + H2O = glycolate + phosphate</text>
        <dbReference type="Rhea" id="RHEA:14369"/>
        <dbReference type="ChEBI" id="CHEBI:15377"/>
        <dbReference type="ChEBI" id="CHEBI:29805"/>
        <dbReference type="ChEBI" id="CHEBI:43474"/>
        <dbReference type="ChEBI" id="CHEBI:58033"/>
        <dbReference type="EC" id="3.1.3.18"/>
    </reaction>
</comment>
<dbReference type="InterPro" id="IPR023214">
    <property type="entry name" value="HAD_sf"/>
</dbReference>
<dbReference type="EC" id="3.1.3.18" evidence="5 6"/>
<dbReference type="Proteomes" id="UP000070504">
    <property type="component" value="Unassembled WGS sequence"/>
</dbReference>
<feature type="binding site" evidence="5">
    <location>
        <position position="177"/>
    </location>
    <ligand>
        <name>Mg(2+)</name>
        <dbReference type="ChEBI" id="CHEBI:18420"/>
    </ligand>
</feature>
<feature type="binding site" evidence="5">
    <location>
        <position position="8"/>
    </location>
    <ligand>
        <name>Mg(2+)</name>
        <dbReference type="ChEBI" id="CHEBI:18420"/>
    </ligand>
</feature>
<evidence type="ECO:0000256" key="5">
    <source>
        <dbReference type="HAMAP-Rule" id="MF_01419"/>
    </source>
</evidence>
<evidence type="ECO:0000256" key="3">
    <source>
        <dbReference type="ARBA" id="ARBA00022842"/>
    </source>
</evidence>
<keyword evidence="2 5" id="KW-0378">Hydrolase</keyword>
<dbReference type="PROSITE" id="PS01229">
    <property type="entry name" value="COF_2"/>
    <property type="match status" value="1"/>
</dbReference>
<evidence type="ECO:0000256" key="6">
    <source>
        <dbReference type="NCBIfam" id="TIGR01487"/>
    </source>
</evidence>
<comment type="function">
    <text evidence="5">Catalyzes the dephosphorylation of 2-phosphoglycolate.</text>
</comment>
<dbReference type="InterPro" id="IPR006379">
    <property type="entry name" value="HAD-SF_hydro_IIB"/>
</dbReference>
<feature type="binding site" evidence="5">
    <location>
        <position position="181"/>
    </location>
    <ligand>
        <name>Mg(2+)</name>
        <dbReference type="ChEBI" id="CHEBI:18420"/>
    </ligand>
</feature>
<name>A0A133VM98_9EURY</name>
<dbReference type="GO" id="GO:0008967">
    <property type="term" value="F:phosphoglycolate phosphatase activity"/>
    <property type="evidence" value="ECO:0007669"/>
    <property type="project" value="UniProtKB-UniRule"/>
</dbReference>
<protein>
    <recommendedName>
        <fullName evidence="5 6">Phosphoglycolate phosphatase</fullName>
        <shortName evidence="5">PGP</shortName>
        <shortName evidence="5">PGPase</shortName>
        <ecNumber evidence="5 6">3.1.3.18</ecNumber>
    </recommendedName>
</protein>
<feature type="binding site" evidence="5">
    <location>
        <position position="10"/>
    </location>
    <ligand>
        <name>Mg(2+)</name>
        <dbReference type="ChEBI" id="CHEBI:18420"/>
    </ligand>
</feature>
<dbReference type="SUPFAM" id="SSF56784">
    <property type="entry name" value="HAD-like"/>
    <property type="match status" value="1"/>
</dbReference>
<accession>A0A133VM98</accession>
<dbReference type="InterPro" id="IPR036412">
    <property type="entry name" value="HAD-like_sf"/>
</dbReference>
<dbReference type="AlphaFoldDB" id="A0A133VM98"/>
<evidence type="ECO:0000313" key="7">
    <source>
        <dbReference type="EMBL" id="KXB07540.1"/>
    </source>
</evidence>
<dbReference type="GO" id="GO:0000287">
    <property type="term" value="F:magnesium ion binding"/>
    <property type="evidence" value="ECO:0007669"/>
    <property type="project" value="InterPro"/>
</dbReference>
<dbReference type="Gene3D" id="3.90.1070.10">
    <property type="match status" value="1"/>
</dbReference>
<dbReference type="PANTHER" id="PTHR10000:SF8">
    <property type="entry name" value="HAD SUPERFAMILY HYDROLASE-LIKE, TYPE 3"/>
    <property type="match status" value="1"/>
</dbReference>
<comment type="similarity">
    <text evidence="5">Belongs to the archaeal SPP-like hydrolase family.</text>
</comment>
<comment type="cofactor">
    <cofactor evidence="5">
        <name>Mg(2+)</name>
        <dbReference type="ChEBI" id="CHEBI:18420"/>
    </cofactor>
</comment>
<keyword evidence="1 5" id="KW-0479">Metal-binding</keyword>
<sequence>MIRAIALDIDGTITHDNRRLDVAAVKAVRKAEDSGISICLATGNILCFAEATSVLLGTKGPLISEDGGVVYDQSNGEEHVLGGVEEVDKGIKMLEKKFGNIQHTGSSKVRRTGRTLERTISAEDAVQTFKDMGLDVTAVDSGFAIHIRDQTVNKGKALEEVASILGISLSEMAAIGDAPNDVEMLQTVNISFTPANASDEAKNASTYTTKKPHGRGVKEAINQILEKQE</sequence>
<dbReference type="Pfam" id="PF08282">
    <property type="entry name" value="Hydrolase_3"/>
    <property type="match status" value="2"/>
</dbReference>
<dbReference type="Gene3D" id="3.40.50.1000">
    <property type="entry name" value="HAD superfamily/HAD-like"/>
    <property type="match status" value="1"/>
</dbReference>
<evidence type="ECO:0000256" key="2">
    <source>
        <dbReference type="ARBA" id="ARBA00022801"/>
    </source>
</evidence>
<feature type="active site" description="Nucleophile" evidence="5">
    <location>
        <position position="8"/>
    </location>
</feature>
<dbReference type="PANTHER" id="PTHR10000">
    <property type="entry name" value="PHOSPHOSERINE PHOSPHATASE"/>
    <property type="match status" value="1"/>
</dbReference>
<dbReference type="NCBIfam" id="TIGR01487">
    <property type="entry name" value="Pglycolate_arch"/>
    <property type="match status" value="1"/>
</dbReference>
<dbReference type="NCBIfam" id="TIGR01482">
    <property type="entry name" value="SPP-subfamily"/>
    <property type="match status" value="1"/>
</dbReference>
<evidence type="ECO:0000256" key="1">
    <source>
        <dbReference type="ARBA" id="ARBA00022723"/>
    </source>
</evidence>
<dbReference type="EMBL" id="LHYH01000002">
    <property type="protein sequence ID" value="KXB07540.1"/>
    <property type="molecule type" value="Genomic_DNA"/>
</dbReference>
<dbReference type="GO" id="GO:0005829">
    <property type="term" value="C:cytosol"/>
    <property type="evidence" value="ECO:0007669"/>
    <property type="project" value="TreeGrafter"/>
</dbReference>
<dbReference type="CDD" id="cd07514">
    <property type="entry name" value="HAD_Pase"/>
    <property type="match status" value="1"/>
</dbReference>
<dbReference type="NCBIfam" id="NF002245">
    <property type="entry name" value="PRK01158.1"/>
    <property type="match status" value="1"/>
</dbReference>
<gene>
    <name evidence="7" type="ORF">AKJ54_00105</name>
</gene>
<evidence type="ECO:0000256" key="4">
    <source>
        <dbReference type="ARBA" id="ARBA00023277"/>
    </source>
</evidence>
<organism evidence="7 8">
    <name type="scientific">candidate division MSBL1 archaeon SCGC-AAA382K21</name>
    <dbReference type="NCBI Taxonomy" id="1698283"/>
    <lineage>
        <taxon>Archaea</taxon>
        <taxon>Methanobacteriati</taxon>
        <taxon>Methanobacteriota</taxon>
        <taxon>candidate division MSBL1</taxon>
    </lineage>
</organism>
<dbReference type="InterPro" id="IPR006382">
    <property type="entry name" value="PGPase"/>
</dbReference>
<keyword evidence="4 5" id="KW-0119">Carbohydrate metabolism</keyword>
<feature type="binding site" evidence="5">
    <location>
        <position position="154"/>
    </location>
    <ligand>
        <name>substrate</name>
    </ligand>
</feature>
<keyword evidence="8" id="KW-1185">Reference proteome</keyword>
<evidence type="ECO:0000313" key="8">
    <source>
        <dbReference type="Proteomes" id="UP000070504"/>
    </source>
</evidence>
<proteinExistence type="inferred from homology"/>
<keyword evidence="3 5" id="KW-0460">Magnesium</keyword>
<dbReference type="NCBIfam" id="TIGR01484">
    <property type="entry name" value="HAD-SF-IIB"/>
    <property type="match status" value="1"/>
</dbReference>
<comment type="caution">
    <text evidence="7">The sequence shown here is derived from an EMBL/GenBank/DDBJ whole genome shotgun (WGS) entry which is preliminary data.</text>
</comment>
<dbReference type="HAMAP" id="MF_01419">
    <property type="entry name" value="GPH_hydrolase_arch"/>
    <property type="match status" value="1"/>
</dbReference>
<reference evidence="7 8" key="1">
    <citation type="journal article" date="2016" name="Sci. Rep.">
        <title>Metabolic traits of an uncultured archaeal lineage -MSBL1- from brine pools of the Red Sea.</title>
        <authorList>
            <person name="Mwirichia R."/>
            <person name="Alam I."/>
            <person name="Rashid M."/>
            <person name="Vinu M."/>
            <person name="Ba-Alawi W."/>
            <person name="Anthony Kamau A."/>
            <person name="Kamanda Ngugi D."/>
            <person name="Goker M."/>
            <person name="Klenk H.P."/>
            <person name="Bajic V."/>
            <person name="Stingl U."/>
        </authorList>
    </citation>
    <scope>NUCLEOTIDE SEQUENCE [LARGE SCALE GENOMIC DNA]</scope>
    <source>
        <strain evidence="7">SCGC-AAA382K21</strain>
    </source>
</reference>